<dbReference type="AlphaFoldDB" id="A0A1Y1V346"/>
<dbReference type="Proteomes" id="UP000193719">
    <property type="component" value="Unassembled WGS sequence"/>
</dbReference>
<dbReference type="OrthoDB" id="2227089at2759"/>
<dbReference type="EMBL" id="MCFH01000037">
    <property type="protein sequence ID" value="ORX46006.1"/>
    <property type="molecule type" value="Genomic_DNA"/>
</dbReference>
<keyword evidence="2" id="KW-1185">Reference proteome</keyword>
<gene>
    <name evidence="1" type="ORF">BCR36DRAFT_332548</name>
</gene>
<reference evidence="1 2" key="2">
    <citation type="submission" date="2016-08" db="EMBL/GenBank/DDBJ databases">
        <title>Pervasive Adenine N6-methylation of Active Genes in Fungi.</title>
        <authorList>
            <consortium name="DOE Joint Genome Institute"/>
            <person name="Mondo S.J."/>
            <person name="Dannebaum R.O."/>
            <person name="Kuo R.C."/>
            <person name="Labutti K."/>
            <person name="Haridas S."/>
            <person name="Kuo A."/>
            <person name="Salamov A."/>
            <person name="Ahrendt S.R."/>
            <person name="Lipzen A."/>
            <person name="Sullivan W."/>
            <person name="Andreopoulos W.B."/>
            <person name="Clum A."/>
            <person name="Lindquist E."/>
            <person name="Daum C."/>
            <person name="Ramamoorthy G.K."/>
            <person name="Gryganskyi A."/>
            <person name="Culley D."/>
            <person name="Magnuson J.K."/>
            <person name="James T.Y."/>
            <person name="O'Malley M.A."/>
            <person name="Stajich J.E."/>
            <person name="Spatafora J.W."/>
            <person name="Visel A."/>
            <person name="Grigoriev I.V."/>
        </authorList>
    </citation>
    <scope>NUCLEOTIDE SEQUENCE [LARGE SCALE GENOMIC DNA]</scope>
    <source>
        <strain evidence="2">finn</strain>
    </source>
</reference>
<organism evidence="1 2">
    <name type="scientific">Piromyces finnis</name>
    <dbReference type="NCBI Taxonomy" id="1754191"/>
    <lineage>
        <taxon>Eukaryota</taxon>
        <taxon>Fungi</taxon>
        <taxon>Fungi incertae sedis</taxon>
        <taxon>Chytridiomycota</taxon>
        <taxon>Chytridiomycota incertae sedis</taxon>
        <taxon>Neocallimastigomycetes</taxon>
        <taxon>Neocallimastigales</taxon>
        <taxon>Neocallimastigaceae</taxon>
        <taxon>Piromyces</taxon>
    </lineage>
</organism>
<dbReference type="PANTHER" id="PTHR40050">
    <property type="entry name" value="INNER SPORE COAT PROTEIN H"/>
    <property type="match status" value="1"/>
</dbReference>
<accession>A0A1Y1V346</accession>
<evidence type="ECO:0000313" key="1">
    <source>
        <dbReference type="EMBL" id="ORX46006.1"/>
    </source>
</evidence>
<evidence type="ECO:0008006" key="3">
    <source>
        <dbReference type="Google" id="ProtNLM"/>
    </source>
</evidence>
<protein>
    <recommendedName>
        <fullName evidence="3">Coth-domain-containing protein</fullName>
    </recommendedName>
</protein>
<dbReference type="InterPro" id="IPR014867">
    <property type="entry name" value="Spore_coat_CotH_CotH2/3/7"/>
</dbReference>
<name>A0A1Y1V346_9FUNG</name>
<evidence type="ECO:0000313" key="2">
    <source>
        <dbReference type="Proteomes" id="UP000193719"/>
    </source>
</evidence>
<comment type="caution">
    <text evidence="1">The sequence shown here is derived from an EMBL/GenBank/DDBJ whole genome shotgun (WGS) entry which is preliminary data.</text>
</comment>
<dbReference type="Pfam" id="PF08757">
    <property type="entry name" value="CotH"/>
    <property type="match status" value="1"/>
</dbReference>
<dbReference type="PANTHER" id="PTHR40050:SF1">
    <property type="entry name" value="INNER SPORE COAT PROTEIN H"/>
    <property type="match status" value="1"/>
</dbReference>
<sequence length="499" mass="58838">MKNNFKEFNFSNDIILNKQLLEYNPSINITHIIDVFQNKFQHTTDKQVKIYNKISNVFSPIEKYDILYSKKYKTKNSSMVVELNGTYNNSKIEKFKEMTVKVGGRSSNEYGKPCINIKIRGKKNLYGRKQFKLRPGARDATYLRSKLACDIHNRLGLPSISANYITLYINDEYIGLYILMDSIKPSWIEYVFGEKNTSTLYKCENLPYGLNEQSYKGCPNENENVTNHSEWKNFLSTIEQAKKADDVENILDIDLFLKEIALEYLFGSWDHYPTSDHNFYFYKANDNKWKYLIYDFDAEFGQDLNKITNMSIQEDENRQINYDLFQYSKDENKDYTKQSFVDWIGSSKSNLINILIINNPERFVSILKEIVSKSFNPAILFPHIDELKKIIKPYVQKDKEPDINGKYPGQFNASVKIYSVAQWDANSEYTTIYNFLFDTEAYGLKYWILSKYRYICQALGMNCDSNYINDFKYSIKTDVRNKYINPFNDNNLKHWNDDL</sequence>
<reference evidence="1 2" key="1">
    <citation type="submission" date="2016-08" db="EMBL/GenBank/DDBJ databases">
        <title>Genomes of anaerobic fungi encode conserved fungal cellulosomes for biomass hydrolysis.</title>
        <authorList>
            <consortium name="DOE Joint Genome Institute"/>
            <person name="Haitjema C.H."/>
            <person name="Gilmore S.P."/>
            <person name="Henske J.K."/>
            <person name="Solomon K.V."/>
            <person name="De Groot R."/>
            <person name="Kuo A."/>
            <person name="Mondo S.J."/>
            <person name="Salamov A.A."/>
            <person name="Labutti K."/>
            <person name="Zhao Z."/>
            <person name="Chiniquy J."/>
            <person name="Barry K."/>
            <person name="Brewer H.M."/>
            <person name="Purvine S.O."/>
            <person name="Wright A.T."/>
            <person name="Boxma B."/>
            <person name="Van Alen T."/>
            <person name="Hackstein J.H."/>
            <person name="Baker S.E."/>
            <person name="Grigoriev I.V."/>
            <person name="O'Malley M.A."/>
        </authorList>
    </citation>
    <scope>NUCLEOTIDE SEQUENCE [LARGE SCALE GENOMIC DNA]</scope>
    <source>
        <strain evidence="2">finn</strain>
    </source>
</reference>
<proteinExistence type="predicted"/>